<dbReference type="HOGENOM" id="CLU_2399213_0_0_1"/>
<protein>
    <submittedName>
        <fullName evidence="2">Uncharacterized protein</fullName>
    </submittedName>
</protein>
<reference evidence="2 3" key="1">
    <citation type="submission" date="2014-04" db="EMBL/GenBank/DDBJ databases">
        <title>Evolutionary Origins and Diversification of the Mycorrhizal Mutualists.</title>
        <authorList>
            <consortium name="DOE Joint Genome Institute"/>
            <consortium name="Mycorrhizal Genomics Consortium"/>
            <person name="Kohler A."/>
            <person name="Kuo A."/>
            <person name="Nagy L.G."/>
            <person name="Floudas D."/>
            <person name="Copeland A."/>
            <person name="Barry K.W."/>
            <person name="Cichocki N."/>
            <person name="Veneault-Fourrey C."/>
            <person name="LaButti K."/>
            <person name="Lindquist E.A."/>
            <person name="Lipzen A."/>
            <person name="Lundell T."/>
            <person name="Morin E."/>
            <person name="Murat C."/>
            <person name="Riley R."/>
            <person name="Ohm R."/>
            <person name="Sun H."/>
            <person name="Tunlid A."/>
            <person name="Henrissat B."/>
            <person name="Grigoriev I.V."/>
            <person name="Hibbett D.S."/>
            <person name="Martin F."/>
        </authorList>
    </citation>
    <scope>NUCLEOTIDE SEQUENCE [LARGE SCALE GENOMIC DNA]</scope>
    <source>
        <strain evidence="2 3">Koide BX008</strain>
    </source>
</reference>
<accession>A0A0C2WPU3</accession>
<evidence type="ECO:0000256" key="1">
    <source>
        <dbReference type="SAM" id="MobiDB-lite"/>
    </source>
</evidence>
<name>A0A0C2WPU3_AMAMK</name>
<proteinExistence type="predicted"/>
<feature type="region of interest" description="Disordered" evidence="1">
    <location>
        <begin position="74"/>
        <end position="93"/>
    </location>
</feature>
<organism evidence="2 3">
    <name type="scientific">Amanita muscaria (strain Koide BX008)</name>
    <dbReference type="NCBI Taxonomy" id="946122"/>
    <lineage>
        <taxon>Eukaryota</taxon>
        <taxon>Fungi</taxon>
        <taxon>Dikarya</taxon>
        <taxon>Basidiomycota</taxon>
        <taxon>Agaricomycotina</taxon>
        <taxon>Agaricomycetes</taxon>
        <taxon>Agaricomycetidae</taxon>
        <taxon>Agaricales</taxon>
        <taxon>Pluteineae</taxon>
        <taxon>Amanitaceae</taxon>
        <taxon>Amanita</taxon>
    </lineage>
</organism>
<evidence type="ECO:0000313" key="3">
    <source>
        <dbReference type="Proteomes" id="UP000054549"/>
    </source>
</evidence>
<dbReference type="Proteomes" id="UP000054549">
    <property type="component" value="Unassembled WGS sequence"/>
</dbReference>
<sequence>MLDITPKYFVLKVVVDTINFSMTGITFNLILIRVGQGRATEETHLNSQDTLKQPTLSTLRLHVPATQSMSISLVDAERGAHAKTKSRHEAHMN</sequence>
<dbReference type="AlphaFoldDB" id="A0A0C2WPU3"/>
<keyword evidence="3" id="KW-1185">Reference proteome</keyword>
<dbReference type="EMBL" id="KN818256">
    <property type="protein sequence ID" value="KIL63677.1"/>
    <property type="molecule type" value="Genomic_DNA"/>
</dbReference>
<gene>
    <name evidence="2" type="ORF">M378DRAFT_164100</name>
</gene>
<dbReference type="InParanoid" id="A0A0C2WPU3"/>
<evidence type="ECO:0000313" key="2">
    <source>
        <dbReference type="EMBL" id="KIL63677.1"/>
    </source>
</evidence>